<reference evidence="2" key="2">
    <citation type="submission" date="2015-03" db="EMBL/GenBank/DDBJ databases">
        <authorList>
            <person name="Chow C.-E.T."/>
            <person name="Winget D.M."/>
            <person name="White R.A.III."/>
            <person name="Hallam S.J."/>
            <person name="Suttle C.A."/>
        </authorList>
    </citation>
    <scope>NUCLEOTIDE SEQUENCE</scope>
    <source>
        <strain evidence="2">Oxic1_6</strain>
    </source>
</reference>
<feature type="region of interest" description="Disordered" evidence="1">
    <location>
        <begin position="1"/>
        <end position="84"/>
    </location>
</feature>
<name>A0A0F7L6A6_9VIRU</name>
<sequence>MHRSDPNPEPVRPGPRARGSVRRAQGQARRRHGCRVQPVRRSRTHHCSGSGRERCHRLQVATRATRDEARARRAQGKAARATAHPCRCVRGRA</sequence>
<organism evidence="2">
    <name type="scientific">uncultured marine virus</name>
    <dbReference type="NCBI Taxonomy" id="186617"/>
    <lineage>
        <taxon>Viruses</taxon>
        <taxon>environmental samples</taxon>
    </lineage>
</organism>
<reference evidence="2" key="1">
    <citation type="journal article" date="2015" name="Front. Microbiol.">
        <title>Combining genomic sequencing methods to explore viral diversity and reveal potential virus-host interactions.</title>
        <authorList>
            <person name="Chow C.E."/>
            <person name="Winget D.M."/>
            <person name="White R.A.III."/>
            <person name="Hallam S.J."/>
            <person name="Suttle C.A."/>
        </authorList>
    </citation>
    <scope>NUCLEOTIDE SEQUENCE</scope>
    <source>
        <strain evidence="2">Oxic1_6</strain>
    </source>
</reference>
<proteinExistence type="predicted"/>
<feature type="compositionally biased region" description="Low complexity" evidence="1">
    <location>
        <begin position="16"/>
        <end position="27"/>
    </location>
</feature>
<evidence type="ECO:0000313" key="2">
    <source>
        <dbReference type="EMBL" id="AKH48104.1"/>
    </source>
</evidence>
<accession>A0A0F7L6A6</accession>
<protein>
    <submittedName>
        <fullName evidence="2">Uncharacterized protein</fullName>
    </submittedName>
</protein>
<evidence type="ECO:0000256" key="1">
    <source>
        <dbReference type="SAM" id="MobiDB-lite"/>
    </source>
</evidence>
<dbReference type="EMBL" id="KR029601">
    <property type="protein sequence ID" value="AKH48104.1"/>
    <property type="molecule type" value="Genomic_DNA"/>
</dbReference>
<feature type="compositionally biased region" description="Basic residues" evidence="1">
    <location>
        <begin position="28"/>
        <end position="46"/>
    </location>
</feature>